<gene>
    <name evidence="1" type="ORF">B8V81_0039</name>
</gene>
<evidence type="ECO:0000313" key="1">
    <source>
        <dbReference type="EMBL" id="PLT47907.1"/>
    </source>
</evidence>
<keyword evidence="2" id="KW-1185">Reference proteome</keyword>
<organism evidence="1 2">
    <name type="scientific">Paenibacillus pasadenensis</name>
    <dbReference type="NCBI Taxonomy" id="217090"/>
    <lineage>
        <taxon>Bacteria</taxon>
        <taxon>Bacillati</taxon>
        <taxon>Bacillota</taxon>
        <taxon>Bacilli</taxon>
        <taxon>Bacillales</taxon>
        <taxon>Paenibacillaceae</taxon>
        <taxon>Paenibacillus</taxon>
    </lineage>
</organism>
<dbReference type="Proteomes" id="UP000234789">
    <property type="component" value="Unassembled WGS sequence"/>
</dbReference>
<comment type="caution">
    <text evidence="1">The sequence shown here is derived from an EMBL/GenBank/DDBJ whole genome shotgun (WGS) entry which is preliminary data.</text>
</comment>
<name>A0A2N5NC42_9BACL</name>
<reference evidence="1 2" key="1">
    <citation type="submission" date="2017-05" db="EMBL/GenBank/DDBJ databases">
        <title>Functional genome analysis of Paenibacillus pasadenensis strain R16: insights on endophytic life style and antifungal activity.</title>
        <authorList>
            <person name="Passera A."/>
            <person name="Marcolungo L."/>
            <person name="Casati P."/>
            <person name="Brasca M."/>
            <person name="Quaglino F."/>
            <person name="Delledonne M."/>
        </authorList>
    </citation>
    <scope>NUCLEOTIDE SEQUENCE [LARGE SCALE GENOMIC DNA]</scope>
    <source>
        <strain evidence="1 2">R16</strain>
    </source>
</reference>
<dbReference type="EMBL" id="NFEZ01000001">
    <property type="protein sequence ID" value="PLT47907.1"/>
    <property type="molecule type" value="Genomic_DNA"/>
</dbReference>
<dbReference type="AlphaFoldDB" id="A0A2N5NC42"/>
<protein>
    <submittedName>
        <fullName evidence="1">Uncharacterized protein</fullName>
    </submittedName>
</protein>
<sequence length="52" mass="5959">MSTIGIILFKETASFPAQRIFFFIVAVRPSKKKLPPFMAEAQAFLWIQICLI</sequence>
<evidence type="ECO:0000313" key="2">
    <source>
        <dbReference type="Proteomes" id="UP000234789"/>
    </source>
</evidence>
<accession>A0A2N5NC42</accession>
<proteinExistence type="predicted"/>